<gene>
    <name evidence="4" type="primary">LOC113791561</name>
</gene>
<feature type="region of interest" description="Disordered" evidence="1">
    <location>
        <begin position="400"/>
        <end position="505"/>
    </location>
</feature>
<feature type="transmembrane region" description="Helical" evidence="2">
    <location>
        <begin position="331"/>
        <end position="352"/>
    </location>
</feature>
<evidence type="ECO:0000313" key="3">
    <source>
        <dbReference type="Proteomes" id="UP000515146"/>
    </source>
</evidence>
<dbReference type="AlphaFoldDB" id="A0A6P6XVY3"/>
<dbReference type="Proteomes" id="UP000515146">
    <property type="component" value="Unplaced"/>
</dbReference>
<dbReference type="OrthoDB" id="10461510at2759"/>
<feature type="transmembrane region" description="Helical" evidence="2">
    <location>
        <begin position="12"/>
        <end position="32"/>
    </location>
</feature>
<feature type="compositionally biased region" description="Polar residues" evidence="1">
    <location>
        <begin position="451"/>
        <end position="464"/>
    </location>
</feature>
<evidence type="ECO:0000313" key="4">
    <source>
        <dbReference type="RefSeq" id="XP_027197153.1"/>
    </source>
</evidence>
<keyword evidence="3" id="KW-1185">Reference proteome</keyword>
<protein>
    <submittedName>
        <fullName evidence="4">Uncharacterized protein LOC113791561</fullName>
    </submittedName>
</protein>
<dbReference type="InParanoid" id="A0A6P6XVY3"/>
<feature type="compositionally biased region" description="Low complexity" evidence="1">
    <location>
        <begin position="465"/>
        <end position="481"/>
    </location>
</feature>
<evidence type="ECO:0000256" key="2">
    <source>
        <dbReference type="SAM" id="Phobius"/>
    </source>
</evidence>
<keyword evidence="2" id="KW-0812">Transmembrane</keyword>
<accession>A0A6P6XVY3</accession>
<dbReference type="KEGG" id="dpte:113791561"/>
<reference evidence="4" key="1">
    <citation type="submission" date="2025-08" db="UniProtKB">
        <authorList>
            <consortium name="RefSeq"/>
        </authorList>
    </citation>
    <scope>IDENTIFICATION</scope>
    <source>
        <strain evidence="4">Airmid</strain>
    </source>
</reference>
<dbReference type="RefSeq" id="XP_027197153.1">
    <property type="nucleotide sequence ID" value="XM_027341352.1"/>
</dbReference>
<feature type="compositionally biased region" description="Low complexity" evidence="1">
    <location>
        <begin position="424"/>
        <end position="450"/>
    </location>
</feature>
<sequence>MKIQNNTKNFNNIIMSIMIITILIITICNNFINCMTFNTKTLCESIRDTQIYEMLNILAIGLDGKENLIIMTKDKFIYDAPIEQIFDENNLHLHLEQITPSTMMNVYTQLNVNERFNLLYEYDQIHSAFFLTIMTKTSLCFISMDPSAQPSLNYWLDDNLVYESIDYKIPISQWVDEDIDDFVISNRPGQIEYFVWRNHRATGKSSIGIARLRSQSKNEEEIWKFFKENIVFQHICIENEHNVYLHPIPDGDCTGKQFSAIDVTIGFFTKNNLILMGERYVYKIPEKVLYNMSKSEPYQQQTIEEFISCPHEAQPINGMEFVTNNDLSSTILMISLSLILALMYVFLGWYCWAKILKSRIGGSGENEDDEDDEDDDDDERTLMKTKIQMSKQIRTKSMIGLNGKSKQMSQLRAMKSVKSKYGFSPKSKLQSKLSSPMKSKLSMKSSQRRSPSTLGSNMSPSRLQMKSNMKMKSNLKMKSNMRMTKSRMSPGKYRSPKSKIRENLI</sequence>
<keyword evidence="2" id="KW-1133">Transmembrane helix</keyword>
<evidence type="ECO:0000256" key="1">
    <source>
        <dbReference type="SAM" id="MobiDB-lite"/>
    </source>
</evidence>
<name>A0A6P6XVY3_DERPT</name>
<proteinExistence type="predicted"/>
<keyword evidence="2" id="KW-0472">Membrane</keyword>
<organism evidence="3 4">
    <name type="scientific">Dermatophagoides pteronyssinus</name>
    <name type="common">European house dust mite</name>
    <dbReference type="NCBI Taxonomy" id="6956"/>
    <lineage>
        <taxon>Eukaryota</taxon>
        <taxon>Metazoa</taxon>
        <taxon>Ecdysozoa</taxon>
        <taxon>Arthropoda</taxon>
        <taxon>Chelicerata</taxon>
        <taxon>Arachnida</taxon>
        <taxon>Acari</taxon>
        <taxon>Acariformes</taxon>
        <taxon>Sarcoptiformes</taxon>
        <taxon>Astigmata</taxon>
        <taxon>Psoroptidia</taxon>
        <taxon>Analgoidea</taxon>
        <taxon>Pyroglyphidae</taxon>
        <taxon>Dermatophagoidinae</taxon>
        <taxon>Dermatophagoides</taxon>
    </lineage>
</organism>